<evidence type="ECO:0000313" key="10">
    <source>
        <dbReference type="EMBL" id="ANN65150.1"/>
    </source>
</evidence>
<gene>
    <name evidence="10" type="ORF">BAU06_01430</name>
    <name evidence="11" type="ORF">BAU08_01420</name>
</gene>
<protein>
    <submittedName>
        <fullName evidence="11">ABC transporter permease</fullName>
    </submittedName>
</protein>
<evidence type="ECO:0000313" key="13">
    <source>
        <dbReference type="Proteomes" id="UP000092213"/>
    </source>
</evidence>
<evidence type="ECO:0000256" key="2">
    <source>
        <dbReference type="ARBA" id="ARBA00022448"/>
    </source>
</evidence>
<dbReference type="GO" id="GO:0022857">
    <property type="term" value="F:transmembrane transporter activity"/>
    <property type="evidence" value="ECO:0007669"/>
    <property type="project" value="InterPro"/>
</dbReference>
<keyword evidence="12" id="KW-1185">Reference proteome</keyword>
<evidence type="ECO:0000256" key="1">
    <source>
        <dbReference type="ARBA" id="ARBA00004651"/>
    </source>
</evidence>
<dbReference type="Proteomes" id="UP000092213">
    <property type="component" value="Chromosome"/>
</dbReference>
<keyword evidence="7 9" id="KW-0472">Membrane</keyword>
<sequence length="292" mass="29949">MQLISALITGLSLGSMYGVVALGFTMTYAVSGTVNFAQGSSVMLGAVLCFAFSQTLGTPMWLAVPLALAACAAYGMAVEALAVRPFASRGSNAWLMSTVALGIVLDNLVMHTFGKEPRSLPSPLVGQQIALGGVGLGVYALHLVIPAIGLAMAAALHLVSRRTRWGKALLAVAQNRDAARLMGIPIRRAIAASFALSTCFAGVAGILIAPLFNVSAEMGTLFGIKAFAVAILGGIGSAWGVMIAGLLFGIAEALIVTYIGSGYTQIITFGLVIVLLAIRPDGLLGQAGVRKV</sequence>
<keyword evidence="5" id="KW-0029">Amino-acid transport</keyword>
<feature type="transmembrane region" description="Helical" evidence="9">
    <location>
        <begin position="60"/>
        <end position="82"/>
    </location>
</feature>
<feature type="transmembrane region" description="Helical" evidence="9">
    <location>
        <begin position="6"/>
        <end position="29"/>
    </location>
</feature>
<evidence type="ECO:0000256" key="6">
    <source>
        <dbReference type="ARBA" id="ARBA00022989"/>
    </source>
</evidence>
<dbReference type="EMBL" id="CP016170">
    <property type="protein sequence ID" value="ANN65150.1"/>
    <property type="molecule type" value="Genomic_DNA"/>
</dbReference>
<comment type="similarity">
    <text evidence="8">Belongs to the binding-protein-dependent transport system permease family. LivHM subfamily.</text>
</comment>
<keyword evidence="2" id="KW-0813">Transport</keyword>
<evidence type="ECO:0000313" key="11">
    <source>
        <dbReference type="EMBL" id="ANN70184.1"/>
    </source>
</evidence>
<dbReference type="RefSeq" id="WP_066343421.1">
    <property type="nucleotide sequence ID" value="NZ_CBCSFJ010000031.1"/>
</dbReference>
<dbReference type="PANTHER" id="PTHR11795:SF450">
    <property type="entry name" value="ABC TRANSPORTER PERMEASE PROTEIN"/>
    <property type="match status" value="1"/>
</dbReference>
<name>A0A193FC96_9BORD</name>
<evidence type="ECO:0000256" key="9">
    <source>
        <dbReference type="SAM" id="Phobius"/>
    </source>
</evidence>
<dbReference type="STRING" id="463025.BAU08_01420"/>
<evidence type="ECO:0000256" key="7">
    <source>
        <dbReference type="ARBA" id="ARBA00023136"/>
    </source>
</evidence>
<dbReference type="Pfam" id="PF02653">
    <property type="entry name" value="BPD_transp_2"/>
    <property type="match status" value="1"/>
</dbReference>
<feature type="transmembrane region" description="Helical" evidence="9">
    <location>
        <begin position="94"/>
        <end position="114"/>
    </location>
</feature>
<feature type="transmembrane region" description="Helical" evidence="9">
    <location>
        <begin position="134"/>
        <end position="159"/>
    </location>
</feature>
<keyword evidence="6 9" id="KW-1133">Transmembrane helix</keyword>
<reference evidence="12 13" key="1">
    <citation type="submission" date="2016-06" db="EMBL/GenBank/DDBJ databases">
        <title>Complete genome sequences of Bordetella bronchialis and Bordetella flabilis.</title>
        <authorList>
            <person name="LiPuma J.J."/>
            <person name="Spilker T."/>
        </authorList>
    </citation>
    <scope>NUCLEOTIDE SEQUENCE [LARGE SCALE GENOMIC DNA]</scope>
    <source>
        <strain evidence="11 13">AU17976</strain>
        <strain evidence="10 12">AU3182</strain>
    </source>
</reference>
<proteinExistence type="inferred from homology"/>
<dbReference type="InterPro" id="IPR001851">
    <property type="entry name" value="ABC_transp_permease"/>
</dbReference>
<comment type="subcellular location">
    <subcellularLocation>
        <location evidence="1">Cell membrane</location>
        <topology evidence="1">Multi-pass membrane protein</topology>
    </subcellularLocation>
</comment>
<dbReference type="PANTHER" id="PTHR11795">
    <property type="entry name" value="BRANCHED-CHAIN AMINO ACID TRANSPORT SYSTEM PERMEASE PROTEIN LIVH"/>
    <property type="match status" value="1"/>
</dbReference>
<evidence type="ECO:0000313" key="12">
    <source>
        <dbReference type="Proteomes" id="UP000091897"/>
    </source>
</evidence>
<organism evidence="11 13">
    <name type="scientific">Bordetella bronchialis</name>
    <dbReference type="NCBI Taxonomy" id="463025"/>
    <lineage>
        <taxon>Bacteria</taxon>
        <taxon>Pseudomonadati</taxon>
        <taxon>Pseudomonadota</taxon>
        <taxon>Betaproteobacteria</taxon>
        <taxon>Burkholderiales</taxon>
        <taxon>Alcaligenaceae</taxon>
        <taxon>Bordetella</taxon>
    </lineage>
</organism>
<keyword evidence="4 9" id="KW-0812">Transmembrane</keyword>
<feature type="transmembrane region" description="Helical" evidence="9">
    <location>
        <begin position="255"/>
        <end position="278"/>
    </location>
</feature>
<dbReference type="GO" id="GO:0005886">
    <property type="term" value="C:plasma membrane"/>
    <property type="evidence" value="ECO:0007669"/>
    <property type="project" value="UniProtKB-SubCell"/>
</dbReference>
<evidence type="ECO:0000256" key="4">
    <source>
        <dbReference type="ARBA" id="ARBA00022692"/>
    </source>
</evidence>
<evidence type="ECO:0000256" key="5">
    <source>
        <dbReference type="ARBA" id="ARBA00022970"/>
    </source>
</evidence>
<dbReference type="OrthoDB" id="25113at2"/>
<dbReference type="CDD" id="cd06582">
    <property type="entry name" value="TM_PBP1_LivH_like"/>
    <property type="match status" value="1"/>
</dbReference>
<dbReference type="KEGG" id="bbro:BAU06_01430"/>
<dbReference type="InterPro" id="IPR052157">
    <property type="entry name" value="BCAA_transport_permease"/>
</dbReference>
<feature type="transmembrane region" description="Helical" evidence="9">
    <location>
        <begin position="189"/>
        <end position="212"/>
    </location>
</feature>
<evidence type="ECO:0000256" key="3">
    <source>
        <dbReference type="ARBA" id="ARBA00022475"/>
    </source>
</evidence>
<keyword evidence="3" id="KW-1003">Cell membrane</keyword>
<accession>A0A193FC96</accession>
<dbReference type="AlphaFoldDB" id="A0A193FC96"/>
<dbReference type="Proteomes" id="UP000091897">
    <property type="component" value="Chromosome"/>
</dbReference>
<dbReference type="EMBL" id="CP016171">
    <property type="protein sequence ID" value="ANN70184.1"/>
    <property type="molecule type" value="Genomic_DNA"/>
</dbReference>
<feature type="transmembrane region" description="Helical" evidence="9">
    <location>
        <begin position="224"/>
        <end position="248"/>
    </location>
</feature>
<dbReference type="GO" id="GO:0006865">
    <property type="term" value="P:amino acid transport"/>
    <property type="evidence" value="ECO:0007669"/>
    <property type="project" value="UniProtKB-KW"/>
</dbReference>
<evidence type="ECO:0000256" key="8">
    <source>
        <dbReference type="ARBA" id="ARBA00037998"/>
    </source>
</evidence>